<dbReference type="InParanoid" id="A0A2P5FF71"/>
<gene>
    <name evidence="1" type="ORF">TorRG33x02_077160</name>
</gene>
<proteinExistence type="predicted"/>
<keyword evidence="2" id="KW-1185">Reference proteome</keyword>
<organism evidence="1 2">
    <name type="scientific">Trema orientale</name>
    <name type="common">Charcoal tree</name>
    <name type="synonym">Celtis orientalis</name>
    <dbReference type="NCBI Taxonomy" id="63057"/>
    <lineage>
        <taxon>Eukaryota</taxon>
        <taxon>Viridiplantae</taxon>
        <taxon>Streptophyta</taxon>
        <taxon>Embryophyta</taxon>
        <taxon>Tracheophyta</taxon>
        <taxon>Spermatophyta</taxon>
        <taxon>Magnoliopsida</taxon>
        <taxon>eudicotyledons</taxon>
        <taxon>Gunneridae</taxon>
        <taxon>Pentapetalae</taxon>
        <taxon>rosids</taxon>
        <taxon>fabids</taxon>
        <taxon>Rosales</taxon>
        <taxon>Cannabaceae</taxon>
        <taxon>Trema</taxon>
    </lineage>
</organism>
<name>A0A2P5FF71_TREOI</name>
<comment type="caution">
    <text evidence="1">The sequence shown here is derived from an EMBL/GenBank/DDBJ whole genome shotgun (WGS) entry which is preliminary data.</text>
</comment>
<protein>
    <submittedName>
        <fullName evidence="1">Uncharacterized protein</fullName>
    </submittedName>
</protein>
<dbReference type="EMBL" id="JXTC01000038">
    <property type="protein sequence ID" value="PON96443.1"/>
    <property type="molecule type" value="Genomic_DNA"/>
</dbReference>
<evidence type="ECO:0000313" key="1">
    <source>
        <dbReference type="EMBL" id="PON96443.1"/>
    </source>
</evidence>
<dbReference type="AlphaFoldDB" id="A0A2P5FF71"/>
<accession>A0A2P5FF71</accession>
<reference evidence="2" key="1">
    <citation type="submission" date="2016-06" db="EMBL/GenBank/DDBJ databases">
        <title>Parallel loss of symbiosis genes in relatives of nitrogen-fixing non-legume Parasponia.</title>
        <authorList>
            <person name="Van Velzen R."/>
            <person name="Holmer R."/>
            <person name="Bu F."/>
            <person name="Rutten L."/>
            <person name="Van Zeijl A."/>
            <person name="Liu W."/>
            <person name="Santuari L."/>
            <person name="Cao Q."/>
            <person name="Sharma T."/>
            <person name="Shen D."/>
            <person name="Roswanjaya Y."/>
            <person name="Wardhani T."/>
            <person name="Kalhor M.S."/>
            <person name="Jansen J."/>
            <person name="Van den Hoogen J."/>
            <person name="Gungor B."/>
            <person name="Hartog M."/>
            <person name="Hontelez J."/>
            <person name="Verver J."/>
            <person name="Yang W.-C."/>
            <person name="Schijlen E."/>
            <person name="Repin R."/>
            <person name="Schilthuizen M."/>
            <person name="Schranz E."/>
            <person name="Heidstra R."/>
            <person name="Miyata K."/>
            <person name="Fedorova E."/>
            <person name="Kohlen W."/>
            <person name="Bisseling T."/>
            <person name="Smit S."/>
            <person name="Geurts R."/>
        </authorList>
    </citation>
    <scope>NUCLEOTIDE SEQUENCE [LARGE SCALE GENOMIC DNA]</scope>
    <source>
        <strain evidence="2">cv. RG33-2</strain>
    </source>
</reference>
<sequence>MVVVAEAIITKGLQSIVSNKACYIDMFGLTIAQKESLNLLYHIISCPELHFFLKSASVYFLLLLTHKEGYFFGSRFFWIFLSS</sequence>
<dbReference type="Proteomes" id="UP000237000">
    <property type="component" value="Unassembled WGS sequence"/>
</dbReference>
<evidence type="ECO:0000313" key="2">
    <source>
        <dbReference type="Proteomes" id="UP000237000"/>
    </source>
</evidence>